<organism evidence="3 4">
    <name type="scientific">Deinococcus arboris</name>
    <dbReference type="NCBI Taxonomy" id="2682977"/>
    <lineage>
        <taxon>Bacteria</taxon>
        <taxon>Thermotogati</taxon>
        <taxon>Deinococcota</taxon>
        <taxon>Deinococci</taxon>
        <taxon>Deinococcales</taxon>
        <taxon>Deinococcaceae</taxon>
        <taxon>Deinococcus</taxon>
    </lineage>
</organism>
<dbReference type="Pfam" id="PF14343">
    <property type="entry name" value="PrcB_C"/>
    <property type="match status" value="1"/>
</dbReference>
<dbReference type="Proteomes" id="UP000483286">
    <property type="component" value="Unassembled WGS sequence"/>
</dbReference>
<evidence type="ECO:0000313" key="3">
    <source>
        <dbReference type="EMBL" id="MVN85951.1"/>
    </source>
</evidence>
<feature type="signal peptide" evidence="1">
    <location>
        <begin position="1"/>
        <end position="17"/>
    </location>
</feature>
<evidence type="ECO:0000313" key="4">
    <source>
        <dbReference type="Proteomes" id="UP000483286"/>
    </source>
</evidence>
<keyword evidence="3" id="KW-0378">Hydrolase</keyword>
<dbReference type="PROSITE" id="PS51257">
    <property type="entry name" value="PROKAR_LIPOPROTEIN"/>
    <property type="match status" value="1"/>
</dbReference>
<dbReference type="AlphaFoldDB" id="A0A7C9I1S6"/>
<accession>A0A7C9I1S6</accession>
<evidence type="ECO:0000256" key="1">
    <source>
        <dbReference type="SAM" id="SignalP"/>
    </source>
</evidence>
<comment type="caution">
    <text evidence="3">The sequence shown here is derived from an EMBL/GenBank/DDBJ whole genome shotgun (WGS) entry which is preliminary data.</text>
</comment>
<keyword evidence="1" id="KW-0732">Signal</keyword>
<protein>
    <submittedName>
        <fullName evidence="3">Protease complex subunit PrcB family protein</fullName>
    </submittedName>
</protein>
<dbReference type="EMBL" id="WQLB01000004">
    <property type="protein sequence ID" value="MVN85951.1"/>
    <property type="molecule type" value="Genomic_DNA"/>
</dbReference>
<reference evidence="3 4" key="1">
    <citation type="submission" date="2019-12" db="EMBL/GenBank/DDBJ databases">
        <title>Deinococcus sp. HMF7620 Genome sequencing and assembly.</title>
        <authorList>
            <person name="Kang H."/>
            <person name="Kim H."/>
            <person name="Joh K."/>
        </authorList>
    </citation>
    <scope>NUCLEOTIDE SEQUENCE [LARGE SCALE GENOMIC DNA]</scope>
    <source>
        <strain evidence="3 4">HMF7620</strain>
    </source>
</reference>
<feature type="domain" description="PrcB C-terminal" evidence="2">
    <location>
        <begin position="281"/>
        <end position="338"/>
    </location>
</feature>
<keyword evidence="4" id="KW-1185">Reference proteome</keyword>
<name>A0A7C9I1S6_9DEIO</name>
<keyword evidence="3" id="KW-0645">Protease</keyword>
<sequence>MKTKVVPFLLLTAGLSACTMSGPSNLRVHEALLYGGTQERVVWVYGAPQGGAQTSVKLGGVTADLRAQASGGLALPGTLSVNGQATYRLPTTVTAQKLSVTRAPSGLFSVTPQPGASLSAVYYTDGRTWLKLSGVQGTVSGTPVEGLTGAGSLTPEEARALGSELLGQGNLAVAVLSSTSLPDAPLTVEPAPSEYLRTGLYILPNVAVTALPTGGTPSTPTPTTPGGTRLTFTELTSGTQARVTTAGAQVASGAAAVASLYAQAGLSSVPAAVTSALSGNTVVGIFLGQRATGGYSVRVTGVSANTGTLTVTVRVGAPAEGSLTTQVITSPYTIIRVPGTYTRVTLVDERGQPLTTGTGNDR</sequence>
<proteinExistence type="predicted"/>
<dbReference type="GO" id="GO:0006508">
    <property type="term" value="P:proteolysis"/>
    <property type="evidence" value="ECO:0007669"/>
    <property type="project" value="UniProtKB-KW"/>
</dbReference>
<feature type="chain" id="PRO_5029018412" evidence="1">
    <location>
        <begin position="18"/>
        <end position="362"/>
    </location>
</feature>
<dbReference type="InterPro" id="IPR025748">
    <property type="entry name" value="PrcB_C_dom"/>
</dbReference>
<gene>
    <name evidence="3" type="ORF">GO986_04150</name>
</gene>
<dbReference type="GO" id="GO:0008233">
    <property type="term" value="F:peptidase activity"/>
    <property type="evidence" value="ECO:0007669"/>
    <property type="project" value="UniProtKB-KW"/>
</dbReference>
<dbReference type="RefSeq" id="WP_157458024.1">
    <property type="nucleotide sequence ID" value="NZ_WQLB01000004.1"/>
</dbReference>
<evidence type="ECO:0000259" key="2">
    <source>
        <dbReference type="Pfam" id="PF14343"/>
    </source>
</evidence>